<dbReference type="InterPro" id="IPR044244">
    <property type="entry name" value="TTC27/Emw1"/>
</dbReference>
<dbReference type="InterPro" id="IPR011990">
    <property type="entry name" value="TPR-like_helical_dom_sf"/>
</dbReference>
<feature type="signal peptide" evidence="4">
    <location>
        <begin position="1"/>
        <end position="22"/>
    </location>
</feature>
<sequence length="906" mass="101303">MAEGLTSIEIRLLVCSLTGASATPLPSQAHSVASCHETDTLQNAIHCLVSSVERGDFAAALSSRLVKSMLWQPHNSIWASSRNTAHEFYDSVRARIHSFLDCSLDSNGVLPQSRALLVMIAGIAALLAFWQVNVTGPCVSFPPCRTFVIEDDKQILNDKEWNTWAVKQLMVDGCDLVGLCTLPQYLVLAKILLLDSFDLAQTSPSLKKILPSSITWWARRALLANQLILAERSSSMCTLFTTLKPEGFQAKWGINLDDETINILRGAAQLEYGFVEYAYGHIDQARSYFEAAREACGLELALTGALGFRTAHQIDPKAQMVLVASTQLEHVSKEVEQSSTTNLSTDNETEVSTEEDILILPRLVATDTDEPRKQLSGFQQAVILAQCLHVKKSNPDDELRGWQMAPYIEAVDSQLHSHFLIKRCCQLLRIRWECTRSRTKQRALLMLEQLVEDVRGIASSGVRERMCYAFCLQFPTLSVLRKELAEMMVSCGLVGEALQIFEELELWNSLIDCYCLLGKKAAALDLIKERLKQQPDDPRLWCALGDVTLNEDCYEKAWEVSKHRFGRAQRSLGRSAYNKAEYVGSMHHWEAALTLNSMHPDGWFALGSAALKARELDKAVDAFTRSVQLEPENGEAWNNIAAIHMTRKKSKEAFVAFKEALKFKRASWQMWENYAHVALDVQNFGQAIEAMNMVLDLSQGKRNMVDCLNKLMEEVESLYNKEASGNRVTSLSTGHESRSDDLEQGVVANEGILNRSSSPLSTGAANAIDAHATEREWLAARVGKLLTRVVQCSPDSATWGLLARWHRVRGDFTMCAEALLKHVRSLQGSGWQHNEYQFKELCLAALQLCDVYMEVASNTGNKKDLYSVQMLLRNLIKQGEAFSNVEIYSSVVKHLADVQQAIQSLK</sequence>
<gene>
    <name evidence="5" type="ORF">GOP47_0001133</name>
</gene>
<evidence type="ECO:0000256" key="4">
    <source>
        <dbReference type="SAM" id="SignalP"/>
    </source>
</evidence>
<dbReference type="SUPFAM" id="SSF48452">
    <property type="entry name" value="TPR-like"/>
    <property type="match status" value="1"/>
</dbReference>
<evidence type="ECO:0000313" key="6">
    <source>
        <dbReference type="Proteomes" id="UP000886520"/>
    </source>
</evidence>
<evidence type="ECO:0008006" key="7">
    <source>
        <dbReference type="Google" id="ProtNLM"/>
    </source>
</evidence>
<dbReference type="Proteomes" id="UP000886520">
    <property type="component" value="Chromosome 1"/>
</dbReference>
<name>A0A9D4VF78_ADICA</name>
<dbReference type="PANTHER" id="PTHR16193">
    <property type="entry name" value="TETRATRICOPEPTIDE REPEAT PROTEIN 27"/>
    <property type="match status" value="1"/>
</dbReference>
<accession>A0A9D4VF78</accession>
<dbReference type="EMBL" id="JABFUD020000001">
    <property type="protein sequence ID" value="KAI5084964.1"/>
    <property type="molecule type" value="Genomic_DNA"/>
</dbReference>
<dbReference type="Pfam" id="PF13432">
    <property type="entry name" value="TPR_16"/>
    <property type="match status" value="1"/>
</dbReference>
<dbReference type="OrthoDB" id="1936594at2759"/>
<reference evidence="5" key="1">
    <citation type="submission" date="2021-01" db="EMBL/GenBank/DDBJ databases">
        <title>Adiantum capillus-veneris genome.</title>
        <authorList>
            <person name="Fang Y."/>
            <person name="Liao Q."/>
        </authorList>
    </citation>
    <scope>NUCLEOTIDE SEQUENCE</scope>
    <source>
        <strain evidence="5">H3</strain>
        <tissue evidence="5">Leaf</tissue>
    </source>
</reference>
<dbReference type="PANTHER" id="PTHR16193:SF0">
    <property type="entry name" value="TETRATRICOPEPTIDE REPEAT PROTEIN 27"/>
    <property type="match status" value="1"/>
</dbReference>
<dbReference type="SMART" id="SM00028">
    <property type="entry name" value="TPR"/>
    <property type="match status" value="5"/>
</dbReference>
<keyword evidence="6" id="KW-1185">Reference proteome</keyword>
<dbReference type="InterPro" id="IPR019734">
    <property type="entry name" value="TPR_rpt"/>
</dbReference>
<evidence type="ECO:0000256" key="2">
    <source>
        <dbReference type="ARBA" id="ARBA00022803"/>
    </source>
</evidence>
<feature type="repeat" description="TPR" evidence="3">
    <location>
        <begin position="600"/>
        <end position="633"/>
    </location>
</feature>
<dbReference type="Gene3D" id="1.25.40.10">
    <property type="entry name" value="Tetratricopeptide repeat domain"/>
    <property type="match status" value="1"/>
</dbReference>
<feature type="chain" id="PRO_5038439997" description="Tetratricopeptide repeat protein 27 homolog" evidence="4">
    <location>
        <begin position="23"/>
        <end position="906"/>
    </location>
</feature>
<evidence type="ECO:0000256" key="1">
    <source>
        <dbReference type="ARBA" id="ARBA00022737"/>
    </source>
</evidence>
<keyword evidence="4" id="KW-0732">Signal</keyword>
<organism evidence="5 6">
    <name type="scientific">Adiantum capillus-veneris</name>
    <name type="common">Maidenhair fern</name>
    <dbReference type="NCBI Taxonomy" id="13818"/>
    <lineage>
        <taxon>Eukaryota</taxon>
        <taxon>Viridiplantae</taxon>
        <taxon>Streptophyta</taxon>
        <taxon>Embryophyta</taxon>
        <taxon>Tracheophyta</taxon>
        <taxon>Polypodiopsida</taxon>
        <taxon>Polypodiidae</taxon>
        <taxon>Polypodiales</taxon>
        <taxon>Pteridineae</taxon>
        <taxon>Pteridaceae</taxon>
        <taxon>Vittarioideae</taxon>
        <taxon>Adiantum</taxon>
    </lineage>
</organism>
<comment type="caution">
    <text evidence="5">The sequence shown here is derived from an EMBL/GenBank/DDBJ whole genome shotgun (WGS) entry which is preliminary data.</text>
</comment>
<keyword evidence="2 3" id="KW-0802">TPR repeat</keyword>
<dbReference type="PROSITE" id="PS50005">
    <property type="entry name" value="TPR"/>
    <property type="match status" value="1"/>
</dbReference>
<dbReference type="AlphaFoldDB" id="A0A9D4VF78"/>
<evidence type="ECO:0000256" key="3">
    <source>
        <dbReference type="PROSITE-ProRule" id="PRU00339"/>
    </source>
</evidence>
<proteinExistence type="predicted"/>
<keyword evidence="1" id="KW-0677">Repeat</keyword>
<evidence type="ECO:0000313" key="5">
    <source>
        <dbReference type="EMBL" id="KAI5084964.1"/>
    </source>
</evidence>
<protein>
    <recommendedName>
        <fullName evidence="7">Tetratricopeptide repeat protein 27 homolog</fullName>
    </recommendedName>
</protein>